<accession>A0A9N8D511</accession>
<keyword evidence="3" id="KW-1185">Reference proteome</keyword>
<dbReference type="AlphaFoldDB" id="A0A9N8D511"/>
<comment type="caution">
    <text evidence="2">The sequence shown here is derived from an EMBL/GenBank/DDBJ whole genome shotgun (WGS) entry which is preliminary data.</text>
</comment>
<feature type="chain" id="PRO_5040112173" evidence="1">
    <location>
        <begin position="19"/>
        <end position="180"/>
    </location>
</feature>
<dbReference type="Proteomes" id="UP001153069">
    <property type="component" value="Unassembled WGS sequence"/>
</dbReference>
<protein>
    <submittedName>
        <fullName evidence="2">Uncharacterized protein</fullName>
    </submittedName>
</protein>
<sequence length="180" mass="20380">MTSFKYLILSLAVMATSAFQPMSYGRPSLALKAQIDEAKIKDAAEHFGKYPVEEIEEMKKEIHKERVQSLMFDRNSVVSAEKAAEQRLIEQELDLQLSLLKKDLEEATPEQSLFPDMTMFPDVEEPIEELPHLKDNTMAAKGVADQKLFIFEEAFLEENVLETLAFCAVLALVMVAPQII</sequence>
<gene>
    <name evidence="2" type="ORF">SEMRO_2_G001700.1</name>
</gene>
<proteinExistence type="predicted"/>
<organism evidence="2 3">
    <name type="scientific">Seminavis robusta</name>
    <dbReference type="NCBI Taxonomy" id="568900"/>
    <lineage>
        <taxon>Eukaryota</taxon>
        <taxon>Sar</taxon>
        <taxon>Stramenopiles</taxon>
        <taxon>Ochrophyta</taxon>
        <taxon>Bacillariophyta</taxon>
        <taxon>Bacillariophyceae</taxon>
        <taxon>Bacillariophycidae</taxon>
        <taxon>Naviculales</taxon>
        <taxon>Naviculaceae</taxon>
        <taxon>Seminavis</taxon>
    </lineage>
</organism>
<keyword evidence="1" id="KW-0732">Signal</keyword>
<reference evidence="2" key="1">
    <citation type="submission" date="2020-06" db="EMBL/GenBank/DDBJ databases">
        <authorList>
            <consortium name="Plant Systems Biology data submission"/>
        </authorList>
    </citation>
    <scope>NUCLEOTIDE SEQUENCE</scope>
    <source>
        <strain evidence="2">D6</strain>
    </source>
</reference>
<evidence type="ECO:0000313" key="2">
    <source>
        <dbReference type="EMBL" id="CAB9496194.1"/>
    </source>
</evidence>
<name>A0A9N8D511_9STRA</name>
<feature type="signal peptide" evidence="1">
    <location>
        <begin position="1"/>
        <end position="18"/>
    </location>
</feature>
<evidence type="ECO:0000256" key="1">
    <source>
        <dbReference type="SAM" id="SignalP"/>
    </source>
</evidence>
<dbReference type="EMBL" id="CAICTM010000002">
    <property type="protein sequence ID" value="CAB9496194.1"/>
    <property type="molecule type" value="Genomic_DNA"/>
</dbReference>
<evidence type="ECO:0000313" key="3">
    <source>
        <dbReference type="Proteomes" id="UP001153069"/>
    </source>
</evidence>